<comment type="caution">
    <text evidence="2">The sequence shown here is derived from an EMBL/GenBank/DDBJ whole genome shotgun (WGS) entry which is preliminary data.</text>
</comment>
<sequence length="409" mass="42936">MNCEVVNLVYDKPVIVFGADLNASSNTHHKSKPCSAKHCTNVTSTVHVDMDRPCSKKPSKQDAAVTGDASSDSVEEPDTDGISLILRRKMTRCRVPTYDEKSDDEELLLGKKHHKHCKHHGIMIMATIITGENTTNTTNTIITTAITTRSPNALGSTAAYNFAANAVYTCDKIGGKPKFTTAYVGGCRNGECIILPITKTTDGLKTTTTTFALRTTTTSATADATTTTTSGATTDVTTTTTETTTDDTTDETITITTTAAATSISTATTDCKTDGKADTTEGTTTITAATTTPDGVATTMTATTTALAVVTTTTKSDCIPLIEPIKNTIRDLLVTVEAYFDNGVDSAGAIAVTLAATLSQIVDVIKGTQKSLGLTFEITDPAFQAIYDVVDKLTKASAALQAPSLIALN</sequence>
<name>A0A9P5VD83_9FUNG</name>
<gene>
    <name evidence="2" type="ORF">BG015_003473</name>
</gene>
<keyword evidence="3" id="KW-1185">Reference proteome</keyword>
<dbReference type="Proteomes" id="UP000748756">
    <property type="component" value="Unassembled WGS sequence"/>
</dbReference>
<protein>
    <submittedName>
        <fullName evidence="2">Uncharacterized protein</fullName>
    </submittedName>
</protein>
<reference evidence="2" key="1">
    <citation type="journal article" date="2020" name="Fungal Divers.">
        <title>Resolving the Mortierellaceae phylogeny through synthesis of multi-gene phylogenetics and phylogenomics.</title>
        <authorList>
            <person name="Vandepol N."/>
            <person name="Liber J."/>
            <person name="Desiro A."/>
            <person name="Na H."/>
            <person name="Kennedy M."/>
            <person name="Barry K."/>
            <person name="Grigoriev I.V."/>
            <person name="Miller A.N."/>
            <person name="O'Donnell K."/>
            <person name="Stajich J.E."/>
            <person name="Bonito G."/>
        </authorList>
    </citation>
    <scope>NUCLEOTIDE SEQUENCE</scope>
    <source>
        <strain evidence="2">NRRL 6426</strain>
    </source>
</reference>
<evidence type="ECO:0000313" key="2">
    <source>
        <dbReference type="EMBL" id="KAF9153404.1"/>
    </source>
</evidence>
<evidence type="ECO:0000313" key="3">
    <source>
        <dbReference type="Proteomes" id="UP000748756"/>
    </source>
</evidence>
<feature type="region of interest" description="Disordered" evidence="1">
    <location>
        <begin position="50"/>
        <end position="78"/>
    </location>
</feature>
<accession>A0A9P5VD83</accession>
<organism evidence="2 3">
    <name type="scientific">Linnemannia schmuckeri</name>
    <dbReference type="NCBI Taxonomy" id="64567"/>
    <lineage>
        <taxon>Eukaryota</taxon>
        <taxon>Fungi</taxon>
        <taxon>Fungi incertae sedis</taxon>
        <taxon>Mucoromycota</taxon>
        <taxon>Mortierellomycotina</taxon>
        <taxon>Mortierellomycetes</taxon>
        <taxon>Mortierellales</taxon>
        <taxon>Mortierellaceae</taxon>
        <taxon>Linnemannia</taxon>
    </lineage>
</organism>
<dbReference type="OrthoDB" id="2446880at2759"/>
<evidence type="ECO:0000256" key="1">
    <source>
        <dbReference type="SAM" id="MobiDB-lite"/>
    </source>
</evidence>
<dbReference type="EMBL" id="JAAAUQ010000177">
    <property type="protein sequence ID" value="KAF9153404.1"/>
    <property type="molecule type" value="Genomic_DNA"/>
</dbReference>
<proteinExistence type="predicted"/>
<dbReference type="AlphaFoldDB" id="A0A9P5VD83"/>